<name>M5BNR3_THACB</name>
<protein>
    <submittedName>
        <fullName evidence="1">Glucan endo-1,3-alpha-glucosidase agn1</fullName>
        <ecNumber evidence="1">3.2.1.59</ecNumber>
    </submittedName>
</protein>
<evidence type="ECO:0000313" key="2">
    <source>
        <dbReference type="Proteomes" id="UP000012065"/>
    </source>
</evidence>
<dbReference type="InterPro" id="IPR005197">
    <property type="entry name" value="Glyco_hydro_71"/>
</dbReference>
<dbReference type="CDD" id="cd11577">
    <property type="entry name" value="GH71"/>
    <property type="match status" value="1"/>
</dbReference>
<keyword evidence="1" id="KW-0378">Hydrolase</keyword>
<organism evidence="1 2">
    <name type="scientific">Thanatephorus cucumeris (strain AG1-IB / isolate 7/3/14)</name>
    <name type="common">Lettuce bottom rot fungus</name>
    <name type="synonym">Rhizoctonia solani</name>
    <dbReference type="NCBI Taxonomy" id="1108050"/>
    <lineage>
        <taxon>Eukaryota</taxon>
        <taxon>Fungi</taxon>
        <taxon>Dikarya</taxon>
        <taxon>Basidiomycota</taxon>
        <taxon>Agaricomycotina</taxon>
        <taxon>Agaricomycetes</taxon>
        <taxon>Cantharellales</taxon>
        <taxon>Ceratobasidiaceae</taxon>
        <taxon>Rhizoctonia</taxon>
        <taxon>Rhizoctonia solani AG-1</taxon>
    </lineage>
</organism>
<comment type="caution">
    <text evidence="1">The sequence shown here is derived from an EMBL/GenBank/DDBJ whole genome shotgun (WGS) entry which is preliminary data.</text>
</comment>
<dbReference type="GO" id="GO:0051118">
    <property type="term" value="F:glucan endo-1,3-alpha-glucosidase activity"/>
    <property type="evidence" value="ECO:0007669"/>
    <property type="project" value="UniProtKB-EC"/>
</dbReference>
<gene>
    <name evidence="1" type="ORF">BN14_01941</name>
</gene>
<dbReference type="Pfam" id="PF03659">
    <property type="entry name" value="Glyco_hydro_71"/>
    <property type="match status" value="1"/>
</dbReference>
<reference evidence="1 2" key="1">
    <citation type="journal article" date="2013" name="J. Biotechnol.">
        <title>Establishment and interpretation of the genome sequence of the phytopathogenic fungus Rhizoctonia solani AG1-IB isolate 7/3/14.</title>
        <authorList>
            <person name="Wibberg D.W."/>
            <person name="Jelonek L.J."/>
            <person name="Rupp O.R."/>
            <person name="Hennig M.H."/>
            <person name="Eikmeyer F.E."/>
            <person name="Goesmann A.G."/>
            <person name="Hartmann A.H."/>
            <person name="Borriss R.B."/>
            <person name="Grosch R.G."/>
            <person name="Puehler A.P."/>
            <person name="Schlueter A.S."/>
        </authorList>
    </citation>
    <scope>NUCLEOTIDE SEQUENCE [LARGE SCALE GENOMIC DNA]</scope>
    <source>
        <strain evidence="2">AG1-IB / isolate 7/3/14</strain>
    </source>
</reference>
<evidence type="ECO:0000313" key="1">
    <source>
        <dbReference type="EMBL" id="CCO27950.1"/>
    </source>
</evidence>
<dbReference type="AlphaFoldDB" id="M5BNR3"/>
<keyword evidence="1" id="KW-0326">Glycosidase</keyword>
<dbReference type="HOGENOM" id="CLU_019141_0_0_1"/>
<dbReference type="EMBL" id="CAOJ01002644">
    <property type="protein sequence ID" value="CCO27950.1"/>
    <property type="molecule type" value="Genomic_DNA"/>
</dbReference>
<dbReference type="EC" id="3.2.1.59" evidence="1"/>
<dbReference type="Proteomes" id="UP000012065">
    <property type="component" value="Unassembled WGS sequence"/>
</dbReference>
<sequence length="337" mass="37747">MGYSVWDVSRMTAQITAHASSPHTYRWKGKILVSTYGGSDRGDAFWNQLKVSCANAGVQIAFAPAFNDYRNPDGASGLVSKFSSIDGFFNWWSWPEDNGQLLTTASDLAFKSAIKQSRSGPYIMSVSPWQFKEMGGTQNWVQLSDTLWDYRWKQVINDVKPDIVEIVTWNDYAESHYIGDINPNVYLDSNVSHYVNGFVHAPWRIVADYYIKWYKNGSAPVVGKDQIVFWYRSHPKGVSCSQGDRPRNSQYPADAVFALALLTRPATVTLDIGSKHFQWDAPAGNSMGSVPFPPEDVQIPYIQIIRNGAKVKDGYGSTYVTNSCPIYNFNPFVGVIG</sequence>
<accession>M5BNR3</accession>
<dbReference type="Gene3D" id="3.20.20.80">
    <property type="entry name" value="Glycosidases"/>
    <property type="match status" value="1"/>
</dbReference>
<proteinExistence type="predicted"/>